<evidence type="ECO:0000313" key="4">
    <source>
        <dbReference type="EMBL" id="GIM11579.1"/>
    </source>
</evidence>
<comment type="caution">
    <text evidence="4">The sequence shown here is derived from an EMBL/GenBank/DDBJ whole genome shotgun (WGS) entry which is preliminary data.</text>
</comment>
<dbReference type="InterPro" id="IPR032675">
    <property type="entry name" value="LRR_dom_sf"/>
</dbReference>
<evidence type="ECO:0000313" key="5">
    <source>
        <dbReference type="Proteomes" id="UP000722791"/>
    </source>
</evidence>
<feature type="compositionally biased region" description="Acidic residues" evidence="2">
    <location>
        <begin position="980"/>
        <end position="992"/>
    </location>
</feature>
<dbReference type="AlphaFoldDB" id="A0A8J4LVB9"/>
<dbReference type="Gene3D" id="3.80.10.10">
    <property type="entry name" value="Ribonuclease Inhibitor"/>
    <property type="match status" value="3"/>
</dbReference>
<evidence type="ECO:0000313" key="6">
    <source>
        <dbReference type="Proteomes" id="UP000747110"/>
    </source>
</evidence>
<protein>
    <submittedName>
        <fullName evidence="4">Uncharacterized protein</fullName>
    </submittedName>
</protein>
<dbReference type="GO" id="GO:0019005">
    <property type="term" value="C:SCF ubiquitin ligase complex"/>
    <property type="evidence" value="ECO:0007669"/>
    <property type="project" value="TreeGrafter"/>
</dbReference>
<dbReference type="Proteomes" id="UP000747110">
    <property type="component" value="Unassembled WGS sequence"/>
</dbReference>
<dbReference type="PANTHER" id="PTHR13318">
    <property type="entry name" value="PARTNER OF PAIRED, ISOFORM B-RELATED"/>
    <property type="match status" value="1"/>
</dbReference>
<reference evidence="4" key="1">
    <citation type="journal article" date="2021" name="Proc. Natl. Acad. Sci. U.S.A.">
        <title>Three genomes in the algal genus Volvox reveal the fate of a haploid sex-determining region after a transition to homothallism.</title>
        <authorList>
            <person name="Yamamoto K."/>
            <person name="Hamaji T."/>
            <person name="Kawai-Toyooka H."/>
            <person name="Matsuzaki R."/>
            <person name="Takahashi F."/>
            <person name="Nishimura Y."/>
            <person name="Kawachi M."/>
            <person name="Noguchi H."/>
            <person name="Minakuchi Y."/>
            <person name="Umen J.G."/>
            <person name="Toyoda A."/>
            <person name="Nozaki H."/>
        </authorList>
    </citation>
    <scope>NUCLEOTIDE SEQUENCE</scope>
    <source>
        <strain evidence="4">NIES-3785</strain>
        <strain evidence="3">NIES-3786</strain>
    </source>
</reference>
<accession>A0A8J4LVB9</accession>
<proteinExistence type="predicted"/>
<organism evidence="4 5">
    <name type="scientific">Volvox reticuliferus</name>
    <dbReference type="NCBI Taxonomy" id="1737510"/>
    <lineage>
        <taxon>Eukaryota</taxon>
        <taxon>Viridiplantae</taxon>
        <taxon>Chlorophyta</taxon>
        <taxon>core chlorophytes</taxon>
        <taxon>Chlorophyceae</taxon>
        <taxon>CS clade</taxon>
        <taxon>Chlamydomonadales</taxon>
        <taxon>Volvocaceae</taxon>
        <taxon>Volvox</taxon>
    </lineage>
</organism>
<name>A0A8J4LVB9_9CHLO</name>
<dbReference type="OrthoDB" id="539789at2759"/>
<feature type="region of interest" description="Disordered" evidence="2">
    <location>
        <begin position="688"/>
        <end position="724"/>
    </location>
</feature>
<gene>
    <name evidence="3" type="ORF">Vretifemale_16311</name>
    <name evidence="4" type="ORF">Vretimale_15062</name>
</gene>
<dbReference type="GO" id="GO:0005930">
    <property type="term" value="C:axoneme"/>
    <property type="evidence" value="ECO:0007669"/>
    <property type="project" value="UniProtKB-SubCell"/>
</dbReference>
<feature type="compositionally biased region" description="Gly residues" evidence="2">
    <location>
        <begin position="704"/>
        <end position="724"/>
    </location>
</feature>
<dbReference type="EMBL" id="BNCQ01000039">
    <property type="protein sequence ID" value="GIM11579.1"/>
    <property type="molecule type" value="Genomic_DNA"/>
</dbReference>
<feature type="compositionally biased region" description="Basic and acidic residues" evidence="2">
    <location>
        <begin position="964"/>
        <end position="979"/>
    </location>
</feature>
<feature type="region of interest" description="Disordered" evidence="2">
    <location>
        <begin position="956"/>
        <end position="999"/>
    </location>
</feature>
<comment type="subcellular location">
    <subcellularLocation>
        <location evidence="1">Cytoplasm</location>
        <location evidence="1">Cytoskeleton</location>
        <location evidence="1">Cilium axoneme</location>
    </subcellularLocation>
</comment>
<evidence type="ECO:0000256" key="2">
    <source>
        <dbReference type="SAM" id="MobiDB-lite"/>
    </source>
</evidence>
<sequence length="999" mass="104979">MAFPVTPLSLSTELFPQDVQSPEEQLETYGEPEGWAGLPDDLLYRISLLVDRRYDVPSILATCRAWHSSLKAALTSLRLQYFGDRALDIGFSSVRVIDASRLRRTCFGFPYLVPIWHYQKLALGFPSLTSLNISGQDLGRNGLQTLEPLAYQLQHLDCSGCELNCVDMLALASLVKLTSLALNGVRASPNTPTPAANPASALAFFFTTKALRQLRHLRHLELLREEQVVTGRWSAARLSRSAAAGGQLQPHGQVQGQGVGAAAVAVAVAAEALAPQPQPQPQPPQPPRVELVGIPMLEMVSELTVLEHLSCLLLDRQELNAADFEALASLTSLTRLTFSWGATTPSLRLSAASWNGLIDGPTGRNLRVLGVDLTGAEVLERLSLAPLKQLRVLRLRGCNSVEMLLSLMGPQTPPVLAAAAAGASTAAAASALRRASGVGVGGAGVGQQTSAGWSSGGRDGGSSGGGGGLGLVRLELLRAGEHITPALVAQVCSRLPSLRVLDVSRCFWSRPRFQFGGDLLVRDLAVLCPLLSRIVLDNVLLHGVGFPDGRDLALLPFVSPGAEPAGRAARPGHPRIVGSSGRAASTSACGGGGGGGSAPATSSSSSDLVQLPFPRLTSLVAQAGPAFMKSRFRSFANLTALQQLRIEGMTEKDFLATCKMGCYEALSCLVALTSLHILAPPKHKQLGHQAAGAGPLGVPPDAAAGGGGGGGGGGGLGGDSGASGSGRLLPEPHLNFITQLGTLRVLALEALTTRGRVFSYLAQLPHLGALSLVGSIDLSAAGLESLRSSCMPALRSLRMLGCIWEGGEPGVDAWSLLSCLPDTTPSLEELELGACTGITARRLAGLLVDIPPKWPPLQQQHSGSSGPRLSPTCFALIGQSPPPRPRFPPTGLKRLRYVRLYDSLVTPDTALEEESALLCSNLHFLDFVDTSSGGLSFVLARHLECFEVVPVPTDPDPRAGGGYDWRRHGVGDSKEAAVEEEKEEEGDNDVGDELLPLEG</sequence>
<feature type="region of interest" description="Disordered" evidence="2">
    <location>
        <begin position="563"/>
        <end position="606"/>
    </location>
</feature>
<dbReference type="SUPFAM" id="SSF52047">
    <property type="entry name" value="RNI-like"/>
    <property type="match status" value="1"/>
</dbReference>
<evidence type="ECO:0000313" key="3">
    <source>
        <dbReference type="EMBL" id="GIL88345.1"/>
    </source>
</evidence>
<dbReference type="Proteomes" id="UP000722791">
    <property type="component" value="Unassembled WGS sequence"/>
</dbReference>
<feature type="compositionally biased region" description="Low complexity" evidence="2">
    <location>
        <begin position="563"/>
        <end position="588"/>
    </location>
</feature>
<keyword evidence="6" id="KW-1185">Reference proteome</keyword>
<evidence type="ECO:0000256" key="1">
    <source>
        <dbReference type="ARBA" id="ARBA00004430"/>
    </source>
</evidence>
<dbReference type="GO" id="GO:0031146">
    <property type="term" value="P:SCF-dependent proteasomal ubiquitin-dependent protein catabolic process"/>
    <property type="evidence" value="ECO:0007669"/>
    <property type="project" value="TreeGrafter"/>
</dbReference>
<dbReference type="EMBL" id="BNCP01000044">
    <property type="protein sequence ID" value="GIL88345.1"/>
    <property type="molecule type" value="Genomic_DNA"/>
</dbReference>